<dbReference type="PANTHER" id="PTHR31471:SF49">
    <property type="entry name" value="REMORIN FAMILY PROTEIN"/>
    <property type="match status" value="1"/>
</dbReference>
<proteinExistence type="inferred from homology"/>
<feature type="domain" description="Remorin C-terminal" evidence="4">
    <location>
        <begin position="486"/>
        <end position="590"/>
    </location>
</feature>
<name>A0AAV7GTB2_DENCH</name>
<feature type="compositionally biased region" description="Low complexity" evidence="3">
    <location>
        <begin position="393"/>
        <end position="405"/>
    </location>
</feature>
<evidence type="ECO:0000256" key="2">
    <source>
        <dbReference type="SAM" id="Coils"/>
    </source>
</evidence>
<comment type="similarity">
    <text evidence="1">Belongs to the remorin family.</text>
</comment>
<dbReference type="EMBL" id="JAGFBR010000012">
    <property type="protein sequence ID" value="KAH0458495.1"/>
    <property type="molecule type" value="Genomic_DNA"/>
</dbReference>
<keyword evidence="2" id="KW-0175">Coiled coil</keyword>
<evidence type="ECO:0000259" key="4">
    <source>
        <dbReference type="Pfam" id="PF03763"/>
    </source>
</evidence>
<evidence type="ECO:0000313" key="5">
    <source>
        <dbReference type="EMBL" id="KAH0458495.1"/>
    </source>
</evidence>
<dbReference type="Pfam" id="PF03763">
    <property type="entry name" value="Remorin_C"/>
    <property type="match status" value="1"/>
</dbReference>
<dbReference type="InterPro" id="IPR005516">
    <property type="entry name" value="Remorin_C"/>
</dbReference>
<reference evidence="5 6" key="1">
    <citation type="journal article" date="2021" name="Hortic Res">
        <title>Chromosome-scale assembly of the Dendrobium chrysotoxum genome enhances the understanding of orchid evolution.</title>
        <authorList>
            <person name="Zhang Y."/>
            <person name="Zhang G.Q."/>
            <person name="Zhang D."/>
            <person name="Liu X.D."/>
            <person name="Xu X.Y."/>
            <person name="Sun W.H."/>
            <person name="Yu X."/>
            <person name="Zhu X."/>
            <person name="Wang Z.W."/>
            <person name="Zhao X."/>
            <person name="Zhong W.Y."/>
            <person name="Chen H."/>
            <person name="Yin W.L."/>
            <person name="Huang T."/>
            <person name="Niu S.C."/>
            <person name="Liu Z.J."/>
        </authorList>
    </citation>
    <scope>NUCLEOTIDE SEQUENCE [LARGE SCALE GENOMIC DNA]</scope>
    <source>
        <strain evidence="5">Lindl</strain>
    </source>
</reference>
<accession>A0AAV7GTB2</accession>
<feature type="compositionally biased region" description="Polar residues" evidence="3">
    <location>
        <begin position="376"/>
        <end position="392"/>
    </location>
</feature>
<dbReference type="AlphaFoldDB" id="A0AAV7GTB2"/>
<organism evidence="5 6">
    <name type="scientific">Dendrobium chrysotoxum</name>
    <name type="common">Orchid</name>
    <dbReference type="NCBI Taxonomy" id="161865"/>
    <lineage>
        <taxon>Eukaryota</taxon>
        <taxon>Viridiplantae</taxon>
        <taxon>Streptophyta</taxon>
        <taxon>Embryophyta</taxon>
        <taxon>Tracheophyta</taxon>
        <taxon>Spermatophyta</taxon>
        <taxon>Magnoliopsida</taxon>
        <taxon>Liliopsida</taxon>
        <taxon>Asparagales</taxon>
        <taxon>Orchidaceae</taxon>
        <taxon>Epidendroideae</taxon>
        <taxon>Malaxideae</taxon>
        <taxon>Dendrobiinae</taxon>
        <taxon>Dendrobium</taxon>
    </lineage>
</organism>
<feature type="region of interest" description="Disordered" evidence="3">
    <location>
        <begin position="372"/>
        <end position="405"/>
    </location>
</feature>
<protein>
    <recommendedName>
        <fullName evidence="4">Remorin C-terminal domain-containing protein</fullName>
    </recommendedName>
</protein>
<comment type="caution">
    <text evidence="5">The sequence shown here is derived from an EMBL/GenBank/DDBJ whole genome shotgun (WGS) entry which is preliminary data.</text>
</comment>
<evidence type="ECO:0000256" key="1">
    <source>
        <dbReference type="ARBA" id="ARBA00005711"/>
    </source>
</evidence>
<dbReference type="PANTHER" id="PTHR31471">
    <property type="entry name" value="OS02G0116800 PROTEIN"/>
    <property type="match status" value="1"/>
</dbReference>
<gene>
    <name evidence="5" type="ORF">IEQ34_013810</name>
</gene>
<keyword evidence="6" id="KW-1185">Reference proteome</keyword>
<dbReference type="Proteomes" id="UP000775213">
    <property type="component" value="Unassembled WGS sequence"/>
</dbReference>
<evidence type="ECO:0000256" key="3">
    <source>
        <dbReference type="SAM" id="MobiDB-lite"/>
    </source>
</evidence>
<feature type="coiled-coil region" evidence="2">
    <location>
        <begin position="521"/>
        <end position="570"/>
    </location>
</feature>
<sequence>MLAQAFAATNTSLSLSLSLSLSHTHTLSLSGSLSLPASSSNVPMDYERIHKVQMGLISPSKLRMKILGAQHMKRKEEGCSSRVSPSKLEDTEYAKKNLLAGDLDDEVGCKDSTVSSINAKSQKTEFCNKELSRYGEGFQTQSSTANSNSLSKGIFETKYSRNQNNSSNSSYQPKLGNNYCTVHPMKHQEVDDDGYDSGHESASNSNFEFHRRGKVSQLPIIGPFSRHIPSKWNDAEKWLVNKQVVHENGLKNNSVQYQCNRLVNSRWARIAPESITIDQKPFVIQPSASNSNSQNMVDKFSFVSQGLHANSASLNDASCVTDPSQDSGVFVNFGQIPEDLNYKKSSVSEGFPSGTTDISAKQLVSMRDVGTEMTPIPSQEPSRTATPIENLTPSRSPLSSNPSSPRIRSVAVDIIPSTNENEKDYQKDDKKVEFSERELQLKTRQEIAALGLQLGKLNIASWASKETEQNSQFNKKTDEEEQVKQEYEACAAAWEEAEKSKHLSRYKREEIKIQVWESHQRAKYEARMRKVEIRAVNMRSRAEAAMAEKLRRAERMAEEKRANAEAIMNLQTARISDQAEWIRRSGRVPSHFRCCSWFL</sequence>
<evidence type="ECO:0000313" key="6">
    <source>
        <dbReference type="Proteomes" id="UP000775213"/>
    </source>
</evidence>